<dbReference type="NCBIfam" id="TIGR02467">
    <property type="entry name" value="CbiE"/>
    <property type="match status" value="1"/>
</dbReference>
<sequence>MQKWLSIIGIGEDGLDGLSAAARTLVQSADLLIGGERHLAMIPQQQDQERIAWAASQLLAQADGLAQQYKGRRTCVLASGDPMWFGIGATLAKRIPAAEITVVPHPGAFSLAAARLLWPLDAVDCLSLHGRPLDLLAPFLTPGARLLLLTENGAAPAKIADYLVRRGFGSAQLTLLEHLGGAQDNSLTGTAKDWPHKTCADLNLLAVEVRDGPGLTRLAGLEDDLYLHDGNITKREIRAVTLARLSPFPGDLLWDVGAGSGSISIEWLRADRRNRAIAIENKDARRSMIAQNALALGVPQLEIKSGSVPDALNGLPDPDAVFIGGGITTEGLIERCWQALKPGGRLVANVVTLEGESVLEQARRDHGGDLARFSVQRAEPVGRFHGWHAMMPVTQWSVTKE</sequence>
<keyword evidence="2" id="KW-0169">Cobalamin biosynthesis</keyword>
<evidence type="ECO:0000256" key="3">
    <source>
        <dbReference type="ARBA" id="ARBA00022603"/>
    </source>
</evidence>
<dbReference type="InterPro" id="IPR050714">
    <property type="entry name" value="Cobalamin_biosynth_MTase"/>
</dbReference>
<dbReference type="RefSeq" id="WP_144068147.1">
    <property type="nucleotide sequence ID" value="NZ_CP041636.1"/>
</dbReference>
<dbReference type="PIRSF" id="PIRSF036428">
    <property type="entry name" value="CobL"/>
    <property type="match status" value="1"/>
</dbReference>
<evidence type="ECO:0000313" key="8">
    <source>
        <dbReference type="Proteomes" id="UP000317496"/>
    </source>
</evidence>
<dbReference type="UniPathway" id="UPA00148"/>
<name>A0A516H072_9PROT</name>
<dbReference type="Gene3D" id="3.40.50.150">
    <property type="entry name" value="Vaccinia Virus protein VP39"/>
    <property type="match status" value="1"/>
</dbReference>
<reference evidence="7 8" key="1">
    <citation type="submission" date="2019-07" db="EMBL/GenBank/DDBJ databases">
        <title>Genome sequencing for Ferrovibrio sp. K5.</title>
        <authorList>
            <person name="Park S.-J."/>
        </authorList>
    </citation>
    <scope>NUCLEOTIDE SEQUENCE [LARGE SCALE GENOMIC DNA]</scope>
    <source>
        <strain evidence="7 8">K5</strain>
    </source>
</reference>
<dbReference type="EMBL" id="CP041636">
    <property type="protein sequence ID" value="QDO97166.1"/>
    <property type="molecule type" value="Genomic_DNA"/>
</dbReference>
<dbReference type="SUPFAM" id="SSF53335">
    <property type="entry name" value="S-adenosyl-L-methionine-dependent methyltransferases"/>
    <property type="match status" value="1"/>
</dbReference>
<protein>
    <submittedName>
        <fullName evidence="7">Precorrin-6y C5,15-methyltransferase (Decarboxylating) subunit CbiE</fullName>
    </submittedName>
</protein>
<dbReference type="InterPro" id="IPR000878">
    <property type="entry name" value="4pyrrol_Mease"/>
</dbReference>
<keyword evidence="3 7" id="KW-0489">Methyltransferase</keyword>
<dbReference type="InterPro" id="IPR035996">
    <property type="entry name" value="4pyrrol_Methylase_sf"/>
</dbReference>
<accession>A0A516H072</accession>
<dbReference type="GO" id="GO:0009236">
    <property type="term" value="P:cobalamin biosynthetic process"/>
    <property type="evidence" value="ECO:0007669"/>
    <property type="project" value="UniProtKB-UniPathway"/>
</dbReference>
<keyword evidence="5" id="KW-0949">S-adenosyl-L-methionine</keyword>
<dbReference type="AlphaFoldDB" id="A0A516H072"/>
<keyword evidence="8" id="KW-1185">Reference proteome</keyword>
<dbReference type="Pfam" id="PF00590">
    <property type="entry name" value="TP_methylase"/>
    <property type="match status" value="1"/>
</dbReference>
<dbReference type="InterPro" id="IPR012818">
    <property type="entry name" value="CbiE"/>
</dbReference>
<dbReference type="Proteomes" id="UP000317496">
    <property type="component" value="Chromosome"/>
</dbReference>
<dbReference type="GO" id="GO:0032259">
    <property type="term" value="P:methylation"/>
    <property type="evidence" value="ECO:0007669"/>
    <property type="project" value="UniProtKB-KW"/>
</dbReference>
<dbReference type="CDD" id="cd02440">
    <property type="entry name" value="AdoMet_MTases"/>
    <property type="match status" value="1"/>
</dbReference>
<dbReference type="PANTHER" id="PTHR43182:SF1">
    <property type="entry name" value="COBALT-PRECORRIN-7 C(5)-METHYLTRANSFERASE"/>
    <property type="match status" value="1"/>
</dbReference>
<dbReference type="OrthoDB" id="9787825at2"/>
<dbReference type="NCBIfam" id="TIGR02469">
    <property type="entry name" value="CbiT"/>
    <property type="match status" value="1"/>
</dbReference>
<evidence type="ECO:0000259" key="6">
    <source>
        <dbReference type="Pfam" id="PF00590"/>
    </source>
</evidence>
<keyword evidence="4 7" id="KW-0808">Transferase</keyword>
<dbReference type="SUPFAM" id="SSF53790">
    <property type="entry name" value="Tetrapyrrole methylase"/>
    <property type="match status" value="1"/>
</dbReference>
<dbReference type="GO" id="GO:0008276">
    <property type="term" value="F:protein methyltransferase activity"/>
    <property type="evidence" value="ECO:0007669"/>
    <property type="project" value="InterPro"/>
</dbReference>
<dbReference type="InterPro" id="IPR029063">
    <property type="entry name" value="SAM-dependent_MTases_sf"/>
</dbReference>
<gene>
    <name evidence="7" type="primary">cbiE</name>
    <name evidence="7" type="ORF">FNB15_07735</name>
</gene>
<dbReference type="CDD" id="cd11644">
    <property type="entry name" value="Precorrin-6Y-MT"/>
    <property type="match status" value="1"/>
</dbReference>
<comment type="pathway">
    <text evidence="1">Cofactor biosynthesis; adenosylcobalamin biosynthesis.</text>
</comment>
<evidence type="ECO:0000256" key="4">
    <source>
        <dbReference type="ARBA" id="ARBA00022679"/>
    </source>
</evidence>
<dbReference type="InterPro" id="IPR014008">
    <property type="entry name" value="Cbl_synth_MTase_CbiT"/>
</dbReference>
<feature type="domain" description="Tetrapyrrole methylase" evidence="6">
    <location>
        <begin position="5"/>
        <end position="193"/>
    </location>
</feature>
<proteinExistence type="predicted"/>
<evidence type="ECO:0000256" key="2">
    <source>
        <dbReference type="ARBA" id="ARBA00022573"/>
    </source>
</evidence>
<dbReference type="InterPro" id="IPR006365">
    <property type="entry name" value="Cbl_synth_CobL"/>
</dbReference>
<evidence type="ECO:0000256" key="1">
    <source>
        <dbReference type="ARBA" id="ARBA00004953"/>
    </source>
</evidence>
<dbReference type="KEGG" id="fer:FNB15_07735"/>
<organism evidence="7 8">
    <name type="scientific">Ferrovibrio terrae</name>
    <dbReference type="NCBI Taxonomy" id="2594003"/>
    <lineage>
        <taxon>Bacteria</taxon>
        <taxon>Pseudomonadati</taxon>
        <taxon>Pseudomonadota</taxon>
        <taxon>Alphaproteobacteria</taxon>
        <taxon>Rhodospirillales</taxon>
        <taxon>Rhodospirillaceae</taxon>
        <taxon>Ferrovibrio</taxon>
    </lineage>
</organism>
<dbReference type="PANTHER" id="PTHR43182">
    <property type="entry name" value="COBALT-PRECORRIN-6B C(15)-METHYLTRANSFERASE (DECARBOXYLATING)"/>
    <property type="match status" value="1"/>
</dbReference>
<dbReference type="InterPro" id="IPR014777">
    <property type="entry name" value="4pyrrole_Mease_sub1"/>
</dbReference>
<dbReference type="Gene3D" id="3.40.1010.10">
    <property type="entry name" value="Cobalt-precorrin-4 Transmethylase, Domain 1"/>
    <property type="match status" value="1"/>
</dbReference>
<evidence type="ECO:0000256" key="5">
    <source>
        <dbReference type="ARBA" id="ARBA00022691"/>
    </source>
</evidence>
<evidence type="ECO:0000313" key="7">
    <source>
        <dbReference type="EMBL" id="QDO97166.1"/>
    </source>
</evidence>